<dbReference type="EMBL" id="UOEX01000154">
    <property type="protein sequence ID" value="VAW36106.1"/>
    <property type="molecule type" value="Genomic_DNA"/>
</dbReference>
<keyword evidence="1" id="KW-0812">Transmembrane</keyword>
<sequence length="171" mass="19348">MDRLDKISAAALIVLLTWALVLIFSYQGSTPKRVPGGRRVLMKVARNSELSKKIKTIKNLLASGNPRRAMKLTDLLQKDYPYEGEVYMLKGEVMLHLQRPIAAMRQYRQAVDLNPDFLDRNTPLFRGEQIKNTVAEAQNLIEREVKEGKAGAARDKQVLYYMLRKIAGGCG</sequence>
<dbReference type="AlphaFoldDB" id="A0A3B0VUZ0"/>
<keyword evidence="1" id="KW-0472">Membrane</keyword>
<dbReference type="InterPro" id="IPR019734">
    <property type="entry name" value="TPR_rpt"/>
</dbReference>
<keyword evidence="1" id="KW-1133">Transmembrane helix</keyword>
<evidence type="ECO:0000256" key="1">
    <source>
        <dbReference type="SAM" id="Phobius"/>
    </source>
</evidence>
<gene>
    <name evidence="2" type="ORF">MNBD_DELTA03-1137</name>
</gene>
<evidence type="ECO:0000313" key="2">
    <source>
        <dbReference type="EMBL" id="VAW36106.1"/>
    </source>
</evidence>
<dbReference type="Gene3D" id="1.25.40.10">
    <property type="entry name" value="Tetratricopeptide repeat domain"/>
    <property type="match status" value="1"/>
</dbReference>
<organism evidence="2">
    <name type="scientific">hydrothermal vent metagenome</name>
    <dbReference type="NCBI Taxonomy" id="652676"/>
    <lineage>
        <taxon>unclassified sequences</taxon>
        <taxon>metagenomes</taxon>
        <taxon>ecological metagenomes</taxon>
    </lineage>
</organism>
<name>A0A3B0VUZ0_9ZZZZ</name>
<dbReference type="SUPFAM" id="SSF48452">
    <property type="entry name" value="TPR-like"/>
    <property type="match status" value="1"/>
</dbReference>
<proteinExistence type="predicted"/>
<protein>
    <submittedName>
        <fullName evidence="2">Uncharacterized protein</fullName>
    </submittedName>
</protein>
<feature type="transmembrane region" description="Helical" evidence="1">
    <location>
        <begin position="7"/>
        <end position="26"/>
    </location>
</feature>
<reference evidence="2" key="1">
    <citation type="submission" date="2018-06" db="EMBL/GenBank/DDBJ databases">
        <authorList>
            <person name="Zhirakovskaya E."/>
        </authorList>
    </citation>
    <scope>NUCLEOTIDE SEQUENCE</scope>
</reference>
<dbReference type="PROSITE" id="PS50005">
    <property type="entry name" value="TPR"/>
    <property type="match status" value="1"/>
</dbReference>
<accession>A0A3B0VUZ0</accession>
<dbReference type="InterPro" id="IPR011990">
    <property type="entry name" value="TPR-like_helical_dom_sf"/>
</dbReference>